<evidence type="ECO:0000313" key="3">
    <source>
        <dbReference type="EMBL" id="GAA2654140.1"/>
    </source>
</evidence>
<evidence type="ECO:0008006" key="5">
    <source>
        <dbReference type="Google" id="ProtNLM"/>
    </source>
</evidence>
<accession>A0ABN3RK25</accession>
<dbReference type="Proteomes" id="UP001500151">
    <property type="component" value="Unassembled WGS sequence"/>
</dbReference>
<name>A0ABN3RK25_9ACTN</name>
<comment type="caution">
    <text evidence="3">The sequence shown here is derived from an EMBL/GenBank/DDBJ whole genome shotgun (WGS) entry which is preliminary data.</text>
</comment>
<feature type="signal peptide" evidence="2">
    <location>
        <begin position="1"/>
        <end position="24"/>
    </location>
</feature>
<protein>
    <recommendedName>
        <fullName evidence="5">Secreted protein</fullName>
    </recommendedName>
</protein>
<evidence type="ECO:0000313" key="4">
    <source>
        <dbReference type="Proteomes" id="UP001500151"/>
    </source>
</evidence>
<feature type="chain" id="PRO_5047082153" description="Secreted protein" evidence="2">
    <location>
        <begin position="25"/>
        <end position="88"/>
    </location>
</feature>
<feature type="compositionally biased region" description="Polar residues" evidence="1">
    <location>
        <begin position="58"/>
        <end position="73"/>
    </location>
</feature>
<evidence type="ECO:0000256" key="2">
    <source>
        <dbReference type="SAM" id="SignalP"/>
    </source>
</evidence>
<feature type="region of interest" description="Disordered" evidence="1">
    <location>
        <begin position="57"/>
        <end position="88"/>
    </location>
</feature>
<evidence type="ECO:0000256" key="1">
    <source>
        <dbReference type="SAM" id="MobiDB-lite"/>
    </source>
</evidence>
<dbReference type="EMBL" id="BAAASJ010000104">
    <property type="protein sequence ID" value="GAA2654140.1"/>
    <property type="molecule type" value="Genomic_DNA"/>
</dbReference>
<dbReference type="RefSeq" id="WP_344394769.1">
    <property type="nucleotide sequence ID" value="NZ_BAAASJ010000104.1"/>
</dbReference>
<proteinExistence type="predicted"/>
<keyword evidence="4" id="KW-1185">Reference proteome</keyword>
<sequence length="88" mass="8895">MKRKLAIAAAIAAATLAVGGTAYATSQDSGTPATMVDSEQKLGNGQEADVDVVEGDEASTTTTTMVDSEQELGNGQEADIEYETPAAG</sequence>
<keyword evidence="2" id="KW-0732">Signal</keyword>
<gene>
    <name evidence="3" type="ORF">GCM10010307_66070</name>
</gene>
<reference evidence="3 4" key="1">
    <citation type="journal article" date="2019" name="Int. J. Syst. Evol. Microbiol.">
        <title>The Global Catalogue of Microorganisms (GCM) 10K type strain sequencing project: providing services to taxonomists for standard genome sequencing and annotation.</title>
        <authorList>
            <consortium name="The Broad Institute Genomics Platform"/>
            <consortium name="The Broad Institute Genome Sequencing Center for Infectious Disease"/>
            <person name="Wu L."/>
            <person name="Ma J."/>
        </authorList>
    </citation>
    <scope>NUCLEOTIDE SEQUENCE [LARGE SCALE GENOMIC DNA]</scope>
    <source>
        <strain evidence="3 4">JCM 4524</strain>
    </source>
</reference>
<organism evidence="3 4">
    <name type="scientific">Streptomyces vastus</name>
    <dbReference type="NCBI Taxonomy" id="285451"/>
    <lineage>
        <taxon>Bacteria</taxon>
        <taxon>Bacillati</taxon>
        <taxon>Actinomycetota</taxon>
        <taxon>Actinomycetes</taxon>
        <taxon>Kitasatosporales</taxon>
        <taxon>Streptomycetaceae</taxon>
        <taxon>Streptomyces</taxon>
    </lineage>
</organism>